<keyword evidence="3" id="KW-1185">Reference proteome</keyword>
<dbReference type="PRINTS" id="PR01415">
    <property type="entry name" value="ANKYRIN"/>
</dbReference>
<accession>A5FMF8</accession>
<dbReference type="InterPro" id="IPR002110">
    <property type="entry name" value="Ankyrin_rpt"/>
</dbReference>
<dbReference type="Proteomes" id="UP000006694">
    <property type="component" value="Chromosome"/>
</dbReference>
<dbReference type="PANTHER" id="PTHR22677:SF4">
    <property type="entry name" value="USHER SYNDROME TYPE-1G PROTEIN-LIKE PROTEIN"/>
    <property type="match status" value="1"/>
</dbReference>
<gene>
    <name evidence="2" type="ordered locus">Fjoh_0577</name>
</gene>
<proteinExistence type="predicted"/>
<feature type="repeat" description="ANK" evidence="1">
    <location>
        <begin position="49"/>
        <end position="81"/>
    </location>
</feature>
<reference evidence="2 3" key="1">
    <citation type="journal article" date="2009" name="Appl. Environ. Microbiol.">
        <title>Novel features of the polysaccharide-digesting gliding bacterium Flavobacterium johnsoniae as revealed by genome sequence analysis.</title>
        <authorList>
            <person name="McBride M.J."/>
            <person name="Xie G."/>
            <person name="Martens E.C."/>
            <person name="Lapidus A."/>
            <person name="Henrissat B."/>
            <person name="Rhodes R.G."/>
            <person name="Goltsman E."/>
            <person name="Wang W."/>
            <person name="Xu J."/>
            <person name="Hunnicutt D.W."/>
            <person name="Staroscik A.M."/>
            <person name="Hoover T.R."/>
            <person name="Cheng Y.Q."/>
            <person name="Stein J.L."/>
        </authorList>
    </citation>
    <scope>NUCLEOTIDE SEQUENCE [LARGE SCALE GENOMIC DNA]</scope>
    <source>
        <strain evidence="3">ATCC 17061 / DSM 2064 / JCM 8514 / BCRC 14874 / CCUG 350202 / NBRC 14942 / NCIMB 11054 / UW101</strain>
    </source>
</reference>
<dbReference type="Pfam" id="PF12796">
    <property type="entry name" value="Ank_2"/>
    <property type="match status" value="1"/>
</dbReference>
<dbReference type="SUPFAM" id="SSF48403">
    <property type="entry name" value="Ankyrin repeat"/>
    <property type="match status" value="1"/>
</dbReference>
<dbReference type="InterPro" id="IPR039323">
    <property type="entry name" value="ANKRD_45/46/60"/>
</dbReference>
<sequence>MIIFVGFYLNKLFMEKFDDSQLYKLLYGKDFSKIKDFLEKYGLDSVDRGGRTFLMTVVVDGDEKLVKDLLALGCGINNKDTQGLTALHLAVINNKVDAVKVLLSFDCDVNIVDNIGNSALWRAAMSLKNDSEIIKLLLDKGSDVNLANKHGVSPKDLLN</sequence>
<organism evidence="2 3">
    <name type="scientific">Flavobacterium johnsoniae (strain ATCC 17061 / DSM 2064 / JCM 8514 / BCRC 14874 / CCUG 350202 / NBRC 14942 / NCIMB 11054 / UW101)</name>
    <name type="common">Cytophaga johnsonae</name>
    <dbReference type="NCBI Taxonomy" id="376686"/>
    <lineage>
        <taxon>Bacteria</taxon>
        <taxon>Pseudomonadati</taxon>
        <taxon>Bacteroidota</taxon>
        <taxon>Flavobacteriia</taxon>
        <taxon>Flavobacteriales</taxon>
        <taxon>Flavobacteriaceae</taxon>
        <taxon>Flavobacterium</taxon>
    </lineage>
</organism>
<dbReference type="OrthoDB" id="407974at2"/>
<dbReference type="AlphaFoldDB" id="A5FMF8"/>
<dbReference type="PANTHER" id="PTHR22677">
    <property type="entry name" value="ANKYRIN REPEAT DOMAIN-CONTAINING PROTEIN 60"/>
    <property type="match status" value="1"/>
</dbReference>
<evidence type="ECO:0000256" key="1">
    <source>
        <dbReference type="PROSITE-ProRule" id="PRU00023"/>
    </source>
</evidence>
<dbReference type="HOGENOM" id="CLU_000134_18_10_10"/>
<dbReference type="PROSITE" id="PS50297">
    <property type="entry name" value="ANK_REP_REGION"/>
    <property type="match status" value="2"/>
</dbReference>
<protein>
    <submittedName>
        <fullName evidence="2">Ankyrin</fullName>
    </submittedName>
</protein>
<dbReference type="PROSITE" id="PS50088">
    <property type="entry name" value="ANK_REPEAT"/>
    <property type="match status" value="3"/>
</dbReference>
<dbReference type="InterPro" id="IPR036770">
    <property type="entry name" value="Ankyrin_rpt-contain_sf"/>
</dbReference>
<evidence type="ECO:0000313" key="2">
    <source>
        <dbReference type="EMBL" id="ABQ03612.1"/>
    </source>
</evidence>
<feature type="repeat" description="ANK" evidence="1">
    <location>
        <begin position="115"/>
        <end position="149"/>
    </location>
</feature>
<dbReference type="KEGG" id="fjo:Fjoh_0577"/>
<dbReference type="SMART" id="SM00248">
    <property type="entry name" value="ANK"/>
    <property type="match status" value="3"/>
</dbReference>
<dbReference type="STRING" id="376686.Fjoh_0577"/>
<dbReference type="eggNOG" id="COG0666">
    <property type="taxonomic scope" value="Bacteria"/>
</dbReference>
<keyword evidence="1" id="KW-0040">ANK repeat</keyword>
<dbReference type="Gene3D" id="1.25.40.20">
    <property type="entry name" value="Ankyrin repeat-containing domain"/>
    <property type="match status" value="1"/>
</dbReference>
<dbReference type="EMBL" id="CP000685">
    <property type="protein sequence ID" value="ABQ03612.1"/>
    <property type="molecule type" value="Genomic_DNA"/>
</dbReference>
<evidence type="ECO:0000313" key="3">
    <source>
        <dbReference type="Proteomes" id="UP000006694"/>
    </source>
</evidence>
<feature type="repeat" description="ANK" evidence="1">
    <location>
        <begin position="82"/>
        <end position="114"/>
    </location>
</feature>
<name>A5FMF8_FLAJ1</name>